<gene>
    <name evidence="2" type="ORF">C7379_102111</name>
</gene>
<keyword evidence="1" id="KW-1133">Transmembrane helix</keyword>
<evidence type="ECO:0000256" key="1">
    <source>
        <dbReference type="SAM" id="Phobius"/>
    </source>
</evidence>
<evidence type="ECO:0000313" key="3">
    <source>
        <dbReference type="Proteomes" id="UP000245870"/>
    </source>
</evidence>
<sequence length="135" mass="15340">MKQLNRTQSAIFLLGGALMVIGAGSFSLMWHQPIFCWVFLAGALLFAAMQIMQTYEGSDITLRRLKRIQGLADIMFVLAGILMADNAYGFFRPLFANIVDYSNYVFNKWVVLLLIAVVLEVYSVHRIDRELSKKN</sequence>
<keyword evidence="1" id="KW-0472">Membrane</keyword>
<keyword evidence="1" id="KW-0812">Transmembrane</keyword>
<protein>
    <submittedName>
        <fullName evidence="2">Uncharacterized protein</fullName>
    </submittedName>
</protein>
<dbReference type="OrthoDB" id="1079630at2"/>
<feature type="transmembrane region" description="Helical" evidence="1">
    <location>
        <begin position="12"/>
        <end position="31"/>
    </location>
</feature>
<feature type="transmembrane region" description="Helical" evidence="1">
    <location>
        <begin position="37"/>
        <end position="55"/>
    </location>
</feature>
<dbReference type="EMBL" id="QENY01000002">
    <property type="protein sequence ID" value="PVX58593.1"/>
    <property type="molecule type" value="Genomic_DNA"/>
</dbReference>
<feature type="transmembrane region" description="Helical" evidence="1">
    <location>
        <begin position="67"/>
        <end position="84"/>
    </location>
</feature>
<dbReference type="AlphaFoldDB" id="A0A2U0ULV3"/>
<evidence type="ECO:0000313" key="2">
    <source>
        <dbReference type="EMBL" id="PVX58593.1"/>
    </source>
</evidence>
<comment type="caution">
    <text evidence="2">The sequence shown here is derived from an EMBL/GenBank/DDBJ whole genome shotgun (WGS) entry which is preliminary data.</text>
</comment>
<name>A0A2U0ULV3_9BACT</name>
<accession>A0A2U0ULV3</accession>
<dbReference type="Proteomes" id="UP000245870">
    <property type="component" value="Unassembled WGS sequence"/>
</dbReference>
<reference evidence="2 3" key="1">
    <citation type="submission" date="2018-05" db="EMBL/GenBank/DDBJ databases">
        <title>Genomic Encyclopedia of Type Strains, Phase IV (KMG-IV): sequencing the most valuable type-strain genomes for metagenomic binning, comparative biology and taxonomic classification.</title>
        <authorList>
            <person name="Goeker M."/>
        </authorList>
    </citation>
    <scope>NUCLEOTIDE SEQUENCE [LARGE SCALE GENOMIC DNA]</scope>
    <source>
        <strain evidence="2 3">DSM 100333</strain>
    </source>
</reference>
<dbReference type="RefSeq" id="WP_116615687.1">
    <property type="nucleotide sequence ID" value="NZ_CAMPWS010000004.1"/>
</dbReference>
<keyword evidence="3" id="KW-1185">Reference proteome</keyword>
<proteinExistence type="predicted"/>
<organism evidence="2 3">
    <name type="scientific">Hallella colorans</name>
    <dbReference type="NCBI Taxonomy" id="1703337"/>
    <lineage>
        <taxon>Bacteria</taxon>
        <taxon>Pseudomonadati</taxon>
        <taxon>Bacteroidota</taxon>
        <taxon>Bacteroidia</taxon>
        <taxon>Bacteroidales</taxon>
        <taxon>Prevotellaceae</taxon>
        <taxon>Hallella</taxon>
    </lineage>
</organism>
<feature type="transmembrane region" description="Helical" evidence="1">
    <location>
        <begin position="104"/>
        <end position="124"/>
    </location>
</feature>